<comment type="caution">
    <text evidence="2">The sequence shown here is derived from an EMBL/GenBank/DDBJ whole genome shotgun (WGS) entry which is preliminary data.</text>
</comment>
<dbReference type="EMBL" id="MU073655">
    <property type="protein sequence ID" value="KAF5825336.1"/>
    <property type="molecule type" value="Genomic_DNA"/>
</dbReference>
<gene>
    <name evidence="2" type="ORF">DUNSADRAFT_11443</name>
</gene>
<dbReference type="InterPro" id="IPR052956">
    <property type="entry name" value="Mesenchyme-surface_protein"/>
</dbReference>
<reference evidence="2" key="1">
    <citation type="submission" date="2017-08" db="EMBL/GenBank/DDBJ databases">
        <authorList>
            <person name="Polle J.E."/>
            <person name="Barry K."/>
            <person name="Cushman J."/>
            <person name="Schmutz J."/>
            <person name="Tran D."/>
            <person name="Hathwaick L.T."/>
            <person name="Yim W.C."/>
            <person name="Jenkins J."/>
            <person name="Mckie-Krisberg Z.M."/>
            <person name="Prochnik S."/>
            <person name="Lindquist E."/>
            <person name="Dockter R.B."/>
            <person name="Adam C."/>
            <person name="Molina H."/>
            <person name="Bunkerborg J."/>
            <person name="Jin E."/>
            <person name="Buchheim M."/>
            <person name="Magnuson J."/>
        </authorList>
    </citation>
    <scope>NUCLEOTIDE SEQUENCE</scope>
    <source>
        <strain evidence="2">CCAP 19/18</strain>
    </source>
</reference>
<dbReference type="InterPro" id="IPR055188">
    <property type="entry name" value="Choice_anch_I"/>
</dbReference>
<sequence>MGKLKINPFCGLKNGYDNSTGVKNQGPYSYLCSYGGRSFSIIDTETGKMVADTGDDLEDQVYKEAMMLKDAGEPFCFNCDNDENDPGRSDNKGCEPEAIEVFTENGRTFVAVGLERQSSIVVYEVTEPATPVFVRYFNNRNYDSDLKLTPAKAPQMGMLGPEMLKYVPASTSPNSKPMLISSGEVSGTLSLFEMELTDTSLYGRNSFGSPSMGQDVNMKRIGRYLGVVW</sequence>
<evidence type="ECO:0000313" key="3">
    <source>
        <dbReference type="Proteomes" id="UP000815325"/>
    </source>
</evidence>
<dbReference type="PANTHER" id="PTHR46928:SF1">
    <property type="entry name" value="MESENCHYME-SPECIFIC CELL SURFACE GLYCOPROTEIN"/>
    <property type="match status" value="1"/>
</dbReference>
<dbReference type="Pfam" id="PF22494">
    <property type="entry name" value="choice_anch_I"/>
    <property type="match status" value="1"/>
</dbReference>
<name>A0ABQ7FRV7_DUNSA</name>
<evidence type="ECO:0000259" key="1">
    <source>
        <dbReference type="Pfam" id="PF22494"/>
    </source>
</evidence>
<proteinExistence type="predicted"/>
<organism evidence="2 3">
    <name type="scientific">Dunaliella salina</name>
    <name type="common">Green alga</name>
    <name type="synonym">Protococcus salinus</name>
    <dbReference type="NCBI Taxonomy" id="3046"/>
    <lineage>
        <taxon>Eukaryota</taxon>
        <taxon>Viridiplantae</taxon>
        <taxon>Chlorophyta</taxon>
        <taxon>core chlorophytes</taxon>
        <taxon>Chlorophyceae</taxon>
        <taxon>CS clade</taxon>
        <taxon>Chlamydomonadales</taxon>
        <taxon>Dunaliellaceae</taxon>
        <taxon>Dunaliella</taxon>
    </lineage>
</organism>
<accession>A0ABQ7FRV7</accession>
<dbReference type="Proteomes" id="UP000815325">
    <property type="component" value="Unassembled WGS sequence"/>
</dbReference>
<feature type="non-terminal residue" evidence="2">
    <location>
        <position position="229"/>
    </location>
</feature>
<feature type="domain" description="Choice-of-anchor I" evidence="1">
    <location>
        <begin position="17"/>
        <end position="194"/>
    </location>
</feature>
<protein>
    <recommendedName>
        <fullName evidence="1">Choice-of-anchor I domain-containing protein</fullName>
    </recommendedName>
</protein>
<evidence type="ECO:0000313" key="2">
    <source>
        <dbReference type="EMBL" id="KAF5825336.1"/>
    </source>
</evidence>
<keyword evidence="3" id="KW-1185">Reference proteome</keyword>
<dbReference type="PANTHER" id="PTHR46928">
    <property type="entry name" value="MESENCHYME-SPECIFIC CELL SURFACE GLYCOPROTEIN"/>
    <property type="match status" value="1"/>
</dbReference>